<dbReference type="PANTHER" id="PTHR33064">
    <property type="entry name" value="POL PROTEIN"/>
    <property type="match status" value="1"/>
</dbReference>
<dbReference type="Pfam" id="PF23088">
    <property type="entry name" value="DUF7047"/>
    <property type="match status" value="1"/>
</dbReference>
<dbReference type="OrthoDB" id="6375508at2759"/>
<dbReference type="Proteomes" id="UP000595437">
    <property type="component" value="Chromosome 12"/>
</dbReference>
<reference evidence="3" key="1">
    <citation type="submission" date="2021-01" db="EMBL/GenBank/DDBJ databases">
        <title>Caligus Genome Assembly.</title>
        <authorList>
            <person name="Gallardo-Escarate C."/>
        </authorList>
    </citation>
    <scope>NUCLEOTIDE SEQUENCE [LARGE SCALE GENOMIC DNA]</scope>
</reference>
<feature type="domain" description="DUF7047" evidence="1">
    <location>
        <begin position="324"/>
        <end position="380"/>
    </location>
</feature>
<dbReference type="Gene3D" id="3.30.70.270">
    <property type="match status" value="1"/>
</dbReference>
<dbReference type="InterPro" id="IPR043502">
    <property type="entry name" value="DNA/RNA_pol_sf"/>
</dbReference>
<evidence type="ECO:0000313" key="3">
    <source>
        <dbReference type="Proteomes" id="UP000595437"/>
    </source>
</evidence>
<dbReference type="InterPro" id="IPR043128">
    <property type="entry name" value="Rev_trsase/Diguanyl_cyclase"/>
</dbReference>
<dbReference type="AlphaFoldDB" id="A0A7T8JVU3"/>
<dbReference type="SUPFAM" id="SSF56672">
    <property type="entry name" value="DNA/RNA polymerases"/>
    <property type="match status" value="1"/>
</dbReference>
<evidence type="ECO:0000259" key="1">
    <source>
        <dbReference type="Pfam" id="PF23088"/>
    </source>
</evidence>
<dbReference type="InterPro" id="IPR051320">
    <property type="entry name" value="Viral_Replic_Matur_Polypro"/>
</dbReference>
<evidence type="ECO:0000313" key="2">
    <source>
        <dbReference type="EMBL" id="QQP37107.1"/>
    </source>
</evidence>
<protein>
    <submittedName>
        <fullName evidence="2">LOC101237757</fullName>
    </submittedName>
</protein>
<sequence length="436" mass="49406">MDGSLIECLGEADVRLTVRDRTHSVRAIVSFNLISGVDVILGHDILRGYRILFDRGELVLGACAEARREVEVVKGENFEVVFDGVSWTARWQWKEEPRLRNRTSQYEVPGKLRGKFNEEVEKWVERGWLKPRAPNYGGLLPLMAVEHKRKGKVRPVLDFRELNEFVSCSGADADVCGDKLRSWRQFPENSALLDLKDAYMQIRVAGECSSAMRVQFKAEHFELTRVGFGLNCAPQIMKAVLSYVLSRDEDVSSATDHYYDDIIINLDKVCADRVKKLLVEYGLETKPMEKIDGTSVLDVFRARNGRLRWRRLGEPCDVIEEQMTRREVFSWCGKIVGHYPVAGWLRIAVSFLKRSCGEGSWSSKVGAATKKMMNEISEKIMVADPVQGVWNVDCNGTFDVWCDASSIAIGAVIIKNGDIVEDGAWIRKKMMELISI</sequence>
<organism evidence="2 3">
    <name type="scientific">Caligus rogercresseyi</name>
    <name type="common">Sea louse</name>
    <dbReference type="NCBI Taxonomy" id="217165"/>
    <lineage>
        <taxon>Eukaryota</taxon>
        <taxon>Metazoa</taxon>
        <taxon>Ecdysozoa</taxon>
        <taxon>Arthropoda</taxon>
        <taxon>Crustacea</taxon>
        <taxon>Multicrustacea</taxon>
        <taxon>Hexanauplia</taxon>
        <taxon>Copepoda</taxon>
        <taxon>Siphonostomatoida</taxon>
        <taxon>Caligidae</taxon>
        <taxon>Caligus</taxon>
    </lineage>
</organism>
<dbReference type="PANTHER" id="PTHR33064:SF37">
    <property type="entry name" value="RIBONUCLEASE H"/>
    <property type="match status" value="1"/>
</dbReference>
<name>A0A7T8JVU3_CALRO</name>
<proteinExistence type="predicted"/>
<dbReference type="Gene3D" id="3.10.10.10">
    <property type="entry name" value="HIV Type 1 Reverse Transcriptase, subunit A, domain 1"/>
    <property type="match status" value="1"/>
</dbReference>
<keyword evidence="3" id="KW-1185">Reference proteome</keyword>
<dbReference type="EMBL" id="CP045901">
    <property type="protein sequence ID" value="QQP37107.1"/>
    <property type="molecule type" value="Genomic_DNA"/>
</dbReference>
<dbReference type="GO" id="GO:0071897">
    <property type="term" value="P:DNA biosynthetic process"/>
    <property type="evidence" value="ECO:0007669"/>
    <property type="project" value="UniProtKB-ARBA"/>
</dbReference>
<accession>A0A7T8JVU3</accession>
<gene>
    <name evidence="2" type="ORF">FKW44_017288</name>
</gene>
<dbReference type="InterPro" id="IPR055475">
    <property type="entry name" value="DUF7047"/>
</dbReference>